<organism evidence="6 7">
    <name type="scientific">Achromobacter aloeverae</name>
    <dbReference type="NCBI Taxonomy" id="1750518"/>
    <lineage>
        <taxon>Bacteria</taxon>
        <taxon>Pseudomonadati</taxon>
        <taxon>Pseudomonadota</taxon>
        <taxon>Betaproteobacteria</taxon>
        <taxon>Burkholderiales</taxon>
        <taxon>Alcaligenaceae</taxon>
        <taxon>Achromobacter</taxon>
    </lineage>
</organism>
<dbReference type="PANTHER" id="PTHR32494:SF5">
    <property type="entry name" value="ALLANTOATE AMIDOHYDROLASE"/>
    <property type="match status" value="1"/>
</dbReference>
<dbReference type="InterPro" id="IPR011650">
    <property type="entry name" value="Peptidase_M20_dimer"/>
</dbReference>
<dbReference type="InterPro" id="IPR036264">
    <property type="entry name" value="Bact_exopeptidase_dim_dom"/>
</dbReference>
<feature type="domain" description="Peptidase M20 dimerisation" evidence="5">
    <location>
        <begin position="236"/>
        <end position="335"/>
    </location>
</feature>
<feature type="binding site" evidence="3">
    <location>
        <position position="406"/>
    </location>
    <ligand>
        <name>Zn(2+)</name>
        <dbReference type="ChEBI" id="CHEBI:29105"/>
        <label>2</label>
    </ligand>
</feature>
<dbReference type="GO" id="GO:0046872">
    <property type="term" value="F:metal ion binding"/>
    <property type="evidence" value="ECO:0007669"/>
    <property type="project" value="UniProtKB-KW"/>
</dbReference>
<sequence>MSAAVLAGASSLMTEQPSNELRSNELPSRRVSQQRLVGRLMEMARIGATVSGGVDRAALSAEDAAAQALMAQWGASLGLRATRDAAGNFFLRWEAGAGAPLVSGSHLDSQPTGGRYDGVFGVIAALEAVQAMQETGLAPRRPVEIVAWMNEEGSRFAPGMMGAAVYGGARALADILPVRDQAGISVEAALASTAAALPGIATRPLGGTPYAYVEAHIEQGPELERAHCPIGIVSGIQGKHTFRVTVRGEAAHAGTSTRAERRDALLAATAMVQALARVLHDEADVTKFTVGRFDVTPSAPSVVASQVIFSVDLRHPDSQELRRLSALVAPACEAAAGPCEVEVSRLSAADSLAFPAAMRARLRAAADRLGLAHRDLLSAAGHDARYLHPICPSAMLFVPSRDGVTHNEAEFTEPADLYAGACVLADVLAELAMSTGQP</sequence>
<accession>A0A4Q1HEX3</accession>
<dbReference type="NCBIfam" id="TIGR01879">
    <property type="entry name" value="hydantase"/>
    <property type="match status" value="1"/>
</dbReference>
<dbReference type="Pfam" id="PF01546">
    <property type="entry name" value="Peptidase_M20"/>
    <property type="match status" value="1"/>
</dbReference>
<dbReference type="PANTHER" id="PTHR32494">
    <property type="entry name" value="ALLANTOATE DEIMINASE-RELATED"/>
    <property type="match status" value="1"/>
</dbReference>
<feature type="binding site" evidence="3">
    <location>
        <position position="117"/>
    </location>
    <ligand>
        <name>Zn(2+)</name>
        <dbReference type="ChEBI" id="CHEBI:29105"/>
        <label>2</label>
    </ligand>
</feature>
<comment type="similarity">
    <text evidence="1">Belongs to the peptidase M20 family.</text>
</comment>
<dbReference type="PIRSF" id="PIRSF001235">
    <property type="entry name" value="Amidase_carbamoylase"/>
    <property type="match status" value="1"/>
</dbReference>
<gene>
    <name evidence="6" type="ORF">C7R54_21825</name>
</gene>
<keyword evidence="7" id="KW-1185">Reference proteome</keyword>
<dbReference type="Proteomes" id="UP000290849">
    <property type="component" value="Unassembled WGS sequence"/>
</dbReference>
<evidence type="ECO:0000256" key="4">
    <source>
        <dbReference type="SAM" id="MobiDB-lite"/>
    </source>
</evidence>
<proteinExistence type="inferred from homology"/>
<dbReference type="GO" id="GO:0016813">
    <property type="term" value="F:hydrolase activity, acting on carbon-nitrogen (but not peptide) bonds, in linear amidines"/>
    <property type="evidence" value="ECO:0007669"/>
    <property type="project" value="InterPro"/>
</dbReference>
<dbReference type="OrthoDB" id="9808195at2"/>
<dbReference type="Gene3D" id="3.30.70.360">
    <property type="match status" value="1"/>
</dbReference>
<name>A0A4Q1HEX3_9BURK</name>
<evidence type="ECO:0000256" key="1">
    <source>
        <dbReference type="ARBA" id="ARBA00006153"/>
    </source>
</evidence>
<evidence type="ECO:0000259" key="5">
    <source>
        <dbReference type="Pfam" id="PF07687"/>
    </source>
</evidence>
<dbReference type="Pfam" id="PF07687">
    <property type="entry name" value="M20_dimer"/>
    <property type="match status" value="1"/>
</dbReference>
<reference evidence="6 7" key="1">
    <citation type="journal article" date="2017" name="Int. J. Syst. Evol. Microbiol.">
        <title>Achromobacter aloeverae sp. nov., isolated from the root of Aloe vera (L.) Burm.f.</title>
        <authorList>
            <person name="Kuncharoen N."/>
            <person name="Muramatsu Y."/>
            <person name="Shibata C."/>
            <person name="Kamakura Y."/>
            <person name="Nakagawa Y."/>
            <person name="Tanasupawat S."/>
        </authorList>
    </citation>
    <scope>NUCLEOTIDE SEQUENCE [LARGE SCALE GENOMIC DNA]</scope>
    <source>
        <strain evidence="6 7">AVA-1</strain>
    </source>
</reference>
<comment type="cofactor">
    <cofactor evidence="3">
        <name>Zn(2+)</name>
        <dbReference type="ChEBI" id="CHEBI:29105"/>
    </cofactor>
    <text evidence="3">Binds 2 Zn(2+) ions per subunit.</text>
</comment>
<keyword evidence="2 6" id="KW-0378">Hydrolase</keyword>
<evidence type="ECO:0000256" key="3">
    <source>
        <dbReference type="PIRSR" id="PIRSR001235-1"/>
    </source>
</evidence>
<keyword evidence="3" id="KW-0862">Zinc</keyword>
<dbReference type="Gene3D" id="3.40.630.10">
    <property type="entry name" value="Zn peptidases"/>
    <property type="match status" value="1"/>
</dbReference>
<feature type="binding site" evidence="3">
    <location>
        <position position="106"/>
    </location>
    <ligand>
        <name>Zn(2+)</name>
        <dbReference type="ChEBI" id="CHEBI:29105"/>
        <label>1</label>
    </ligand>
</feature>
<feature type="compositionally biased region" description="Polar residues" evidence="4">
    <location>
        <begin position="11"/>
        <end position="21"/>
    </location>
</feature>
<dbReference type="AlphaFoldDB" id="A0A4Q1HEX3"/>
<dbReference type="SUPFAM" id="SSF53187">
    <property type="entry name" value="Zn-dependent exopeptidases"/>
    <property type="match status" value="1"/>
</dbReference>
<dbReference type="InterPro" id="IPR010158">
    <property type="entry name" value="Amidase_Cbmase"/>
</dbReference>
<dbReference type="InterPro" id="IPR002933">
    <property type="entry name" value="Peptidase_M20"/>
</dbReference>
<evidence type="ECO:0000313" key="6">
    <source>
        <dbReference type="EMBL" id="RXN85149.1"/>
    </source>
</evidence>
<comment type="caution">
    <text evidence="6">The sequence shown here is derived from an EMBL/GenBank/DDBJ whole genome shotgun (WGS) entry which is preliminary data.</text>
</comment>
<feature type="binding site" evidence="3">
    <location>
        <position position="152"/>
    </location>
    <ligand>
        <name>Zn(2+)</name>
        <dbReference type="ChEBI" id="CHEBI:29105"/>
        <label>2</label>
    </ligand>
</feature>
<protein>
    <submittedName>
        <fullName evidence="6">Zn-dependent hydrolase</fullName>
    </submittedName>
</protein>
<evidence type="ECO:0000313" key="7">
    <source>
        <dbReference type="Proteomes" id="UP000290849"/>
    </source>
</evidence>
<evidence type="ECO:0000256" key="2">
    <source>
        <dbReference type="ARBA" id="ARBA00022801"/>
    </source>
</evidence>
<feature type="binding site" evidence="3">
    <location>
        <position position="117"/>
    </location>
    <ligand>
        <name>Zn(2+)</name>
        <dbReference type="ChEBI" id="CHEBI:29105"/>
        <label>1</label>
    </ligand>
</feature>
<dbReference type="EMBL" id="PYAL01000007">
    <property type="protein sequence ID" value="RXN85149.1"/>
    <property type="molecule type" value="Genomic_DNA"/>
</dbReference>
<feature type="region of interest" description="Disordered" evidence="4">
    <location>
        <begin position="1"/>
        <end position="30"/>
    </location>
</feature>
<feature type="binding site" evidence="3">
    <location>
        <position position="216"/>
    </location>
    <ligand>
        <name>Zn(2+)</name>
        <dbReference type="ChEBI" id="CHEBI:29105"/>
        <label>1</label>
    </ligand>
</feature>
<keyword evidence="3" id="KW-0479">Metal-binding</keyword>
<dbReference type="CDD" id="cd03884">
    <property type="entry name" value="M20_bAS"/>
    <property type="match status" value="1"/>
</dbReference>
<dbReference type="SUPFAM" id="SSF55031">
    <property type="entry name" value="Bacterial exopeptidase dimerisation domain"/>
    <property type="match status" value="1"/>
</dbReference>